<protein>
    <submittedName>
        <fullName evidence="2">Uncharacterized protein</fullName>
    </submittedName>
</protein>
<name>A0A7S4GEB6_9EUGL</name>
<dbReference type="AlphaFoldDB" id="A0A7S4GEB6"/>
<proteinExistence type="predicted"/>
<evidence type="ECO:0000256" key="1">
    <source>
        <dbReference type="SAM" id="MobiDB-lite"/>
    </source>
</evidence>
<reference evidence="2" key="1">
    <citation type="submission" date="2021-01" db="EMBL/GenBank/DDBJ databases">
        <authorList>
            <person name="Corre E."/>
            <person name="Pelletier E."/>
            <person name="Niang G."/>
            <person name="Scheremetjew M."/>
            <person name="Finn R."/>
            <person name="Kale V."/>
            <person name="Holt S."/>
            <person name="Cochrane G."/>
            <person name="Meng A."/>
            <person name="Brown T."/>
            <person name="Cohen L."/>
        </authorList>
    </citation>
    <scope>NUCLEOTIDE SEQUENCE</scope>
    <source>
        <strain evidence="2">CCMP1594</strain>
    </source>
</reference>
<organism evidence="2">
    <name type="scientific">Eutreptiella gymnastica</name>
    <dbReference type="NCBI Taxonomy" id="73025"/>
    <lineage>
        <taxon>Eukaryota</taxon>
        <taxon>Discoba</taxon>
        <taxon>Euglenozoa</taxon>
        <taxon>Euglenida</taxon>
        <taxon>Spirocuta</taxon>
        <taxon>Euglenophyceae</taxon>
        <taxon>Eutreptiales</taxon>
        <taxon>Eutreptiaceae</taxon>
        <taxon>Eutreptiella</taxon>
    </lineage>
</organism>
<dbReference type="EMBL" id="HBJA01132682">
    <property type="protein sequence ID" value="CAE0834277.1"/>
    <property type="molecule type" value="Transcribed_RNA"/>
</dbReference>
<sequence length="197" mass="22277">MCYRTSSQTASVPARRLTQHGLNTRPKKKSTQGPEMRHNSREQLAFRRVSEQMMNDVLQDKLTDSVSARTSIDSTWSQYSSKEEKHPRTGMRHNSREQLAFRRVSEQMMNDVSQDKLTDSVSARTSIDSAWSQYSSKEEKKLAVRLSGLQPKVAMLAEKPCSNKLKDVSCWSHDTLECASKRLATPEPAAVETPVST</sequence>
<accession>A0A7S4GEB6</accession>
<feature type="compositionally biased region" description="Polar residues" evidence="1">
    <location>
        <begin position="1"/>
        <end position="11"/>
    </location>
</feature>
<gene>
    <name evidence="2" type="ORF">EGYM00163_LOCUS45577</name>
</gene>
<feature type="region of interest" description="Disordered" evidence="1">
    <location>
        <begin position="1"/>
        <end position="40"/>
    </location>
</feature>
<evidence type="ECO:0000313" key="2">
    <source>
        <dbReference type="EMBL" id="CAE0834277.1"/>
    </source>
</evidence>